<evidence type="ECO:0000313" key="2">
    <source>
        <dbReference type="EnsemblPlants" id="Pp3c3_7010V3.1"/>
    </source>
</evidence>
<dbReference type="AlphaFoldDB" id="A0A2K1KTL4"/>
<keyword evidence="3" id="KW-1185">Reference proteome</keyword>
<dbReference type="EMBL" id="ABEU02000003">
    <property type="protein sequence ID" value="PNR57108.1"/>
    <property type="molecule type" value="Genomic_DNA"/>
</dbReference>
<reference evidence="1 3" key="2">
    <citation type="journal article" date="2018" name="Plant J.">
        <title>The Physcomitrella patens chromosome-scale assembly reveals moss genome structure and evolution.</title>
        <authorList>
            <person name="Lang D."/>
            <person name="Ullrich K.K."/>
            <person name="Murat F."/>
            <person name="Fuchs J."/>
            <person name="Jenkins J."/>
            <person name="Haas F.B."/>
            <person name="Piednoel M."/>
            <person name="Gundlach H."/>
            <person name="Van Bel M."/>
            <person name="Meyberg R."/>
            <person name="Vives C."/>
            <person name="Morata J."/>
            <person name="Symeonidi A."/>
            <person name="Hiss M."/>
            <person name="Muchero W."/>
            <person name="Kamisugi Y."/>
            <person name="Saleh O."/>
            <person name="Blanc G."/>
            <person name="Decker E.L."/>
            <person name="van Gessel N."/>
            <person name="Grimwood J."/>
            <person name="Hayes R.D."/>
            <person name="Graham S.W."/>
            <person name="Gunter L.E."/>
            <person name="McDaniel S.F."/>
            <person name="Hoernstein S.N.W."/>
            <person name="Larsson A."/>
            <person name="Li F.W."/>
            <person name="Perroud P.F."/>
            <person name="Phillips J."/>
            <person name="Ranjan P."/>
            <person name="Rokshar D.S."/>
            <person name="Rothfels C.J."/>
            <person name="Schneider L."/>
            <person name="Shu S."/>
            <person name="Stevenson D.W."/>
            <person name="Thummler F."/>
            <person name="Tillich M."/>
            <person name="Villarreal Aguilar J.C."/>
            <person name="Widiez T."/>
            <person name="Wong G.K."/>
            <person name="Wymore A."/>
            <person name="Zhang Y."/>
            <person name="Zimmer A.D."/>
            <person name="Quatrano R.S."/>
            <person name="Mayer K.F.X."/>
            <person name="Goodstein D."/>
            <person name="Casacuberta J.M."/>
            <person name="Vandepoele K."/>
            <person name="Reski R."/>
            <person name="Cuming A.C."/>
            <person name="Tuskan G.A."/>
            <person name="Maumus F."/>
            <person name="Salse J."/>
            <person name="Schmutz J."/>
            <person name="Rensing S.A."/>
        </authorList>
    </citation>
    <scope>NUCLEOTIDE SEQUENCE [LARGE SCALE GENOMIC DNA]</scope>
    <source>
        <strain evidence="2 3">cv. Gransden 2004</strain>
    </source>
</reference>
<dbReference type="PaxDb" id="3218-PP1S296_9V6.1"/>
<dbReference type="Proteomes" id="UP000006727">
    <property type="component" value="Chromosome 3"/>
</dbReference>
<sequence length="79" mass="8934">MFAKKLHRLDEGDSLVTGIHNNPTTAYSKYCDAFKISTQQSDRQESLVGIGEELAKRIALEQLKIKDSSTFFFSSIHKL</sequence>
<organism evidence="1">
    <name type="scientific">Physcomitrium patens</name>
    <name type="common">Spreading-leaved earth moss</name>
    <name type="synonym">Physcomitrella patens</name>
    <dbReference type="NCBI Taxonomy" id="3218"/>
    <lineage>
        <taxon>Eukaryota</taxon>
        <taxon>Viridiplantae</taxon>
        <taxon>Streptophyta</taxon>
        <taxon>Embryophyta</taxon>
        <taxon>Bryophyta</taxon>
        <taxon>Bryophytina</taxon>
        <taxon>Bryopsida</taxon>
        <taxon>Funariidae</taxon>
        <taxon>Funariales</taxon>
        <taxon>Funariaceae</taxon>
        <taxon>Physcomitrium</taxon>
    </lineage>
</organism>
<evidence type="ECO:0000313" key="3">
    <source>
        <dbReference type="Proteomes" id="UP000006727"/>
    </source>
</evidence>
<reference evidence="1 3" key="1">
    <citation type="journal article" date="2008" name="Science">
        <title>The Physcomitrella genome reveals evolutionary insights into the conquest of land by plants.</title>
        <authorList>
            <person name="Rensing S."/>
            <person name="Lang D."/>
            <person name="Zimmer A."/>
            <person name="Terry A."/>
            <person name="Salamov A."/>
            <person name="Shapiro H."/>
            <person name="Nishiyama T."/>
            <person name="Perroud P.-F."/>
            <person name="Lindquist E."/>
            <person name="Kamisugi Y."/>
            <person name="Tanahashi T."/>
            <person name="Sakakibara K."/>
            <person name="Fujita T."/>
            <person name="Oishi K."/>
            <person name="Shin-I T."/>
            <person name="Kuroki Y."/>
            <person name="Toyoda A."/>
            <person name="Suzuki Y."/>
            <person name="Hashimoto A."/>
            <person name="Yamaguchi K."/>
            <person name="Sugano A."/>
            <person name="Kohara Y."/>
            <person name="Fujiyama A."/>
            <person name="Anterola A."/>
            <person name="Aoki S."/>
            <person name="Ashton N."/>
            <person name="Barbazuk W.B."/>
            <person name="Barker E."/>
            <person name="Bennetzen J."/>
            <person name="Bezanilla M."/>
            <person name="Blankenship R."/>
            <person name="Cho S.H."/>
            <person name="Dutcher S."/>
            <person name="Estelle M."/>
            <person name="Fawcett J.A."/>
            <person name="Gundlach H."/>
            <person name="Hanada K."/>
            <person name="Heyl A."/>
            <person name="Hicks K.A."/>
            <person name="Hugh J."/>
            <person name="Lohr M."/>
            <person name="Mayer K."/>
            <person name="Melkozernov A."/>
            <person name="Murata T."/>
            <person name="Nelson D."/>
            <person name="Pils B."/>
            <person name="Prigge M."/>
            <person name="Reiss B."/>
            <person name="Renner T."/>
            <person name="Rombauts S."/>
            <person name="Rushton P."/>
            <person name="Sanderfoot A."/>
            <person name="Schween G."/>
            <person name="Shiu S.-H."/>
            <person name="Stueber K."/>
            <person name="Theodoulou F.L."/>
            <person name="Tu H."/>
            <person name="Van de Peer Y."/>
            <person name="Verrier P.J."/>
            <person name="Waters E."/>
            <person name="Wood A."/>
            <person name="Yang L."/>
            <person name="Cove D."/>
            <person name="Cuming A."/>
            <person name="Hasebe M."/>
            <person name="Lucas S."/>
            <person name="Mishler D.B."/>
            <person name="Reski R."/>
            <person name="Grigoriev I."/>
            <person name="Quatrano R.S."/>
            <person name="Boore J.L."/>
        </authorList>
    </citation>
    <scope>NUCLEOTIDE SEQUENCE [LARGE SCALE GENOMIC DNA]</scope>
    <source>
        <strain evidence="2 3">cv. Gransden 2004</strain>
    </source>
</reference>
<dbReference type="EnsemblPlants" id="Pp3c3_7010V3.1">
    <property type="protein sequence ID" value="Pp3c3_7010V3.1"/>
    <property type="gene ID" value="Pp3c3_7010"/>
</dbReference>
<evidence type="ECO:0000313" key="1">
    <source>
        <dbReference type="EMBL" id="PNR57108.1"/>
    </source>
</evidence>
<dbReference type="Gramene" id="Pp3c3_7010V3.1">
    <property type="protein sequence ID" value="Pp3c3_7010V3.1"/>
    <property type="gene ID" value="Pp3c3_7010"/>
</dbReference>
<name>A0A2K1KTL4_PHYPA</name>
<reference evidence="2" key="3">
    <citation type="submission" date="2020-12" db="UniProtKB">
        <authorList>
            <consortium name="EnsemblPlants"/>
        </authorList>
    </citation>
    <scope>IDENTIFICATION</scope>
</reference>
<dbReference type="InParanoid" id="A0A2K1KTL4"/>
<accession>A0A2K1KTL4</accession>
<gene>
    <name evidence="1" type="ORF">PHYPA_004101</name>
</gene>
<proteinExistence type="predicted"/>
<protein>
    <submittedName>
        <fullName evidence="1 2">Uncharacterized protein</fullName>
    </submittedName>
</protein>